<dbReference type="PANTHER" id="PTHR30273:SF2">
    <property type="entry name" value="PROTEIN FECR"/>
    <property type="match status" value="1"/>
</dbReference>
<evidence type="ECO:0000313" key="4">
    <source>
        <dbReference type="EMBL" id="MBD1420123.1"/>
    </source>
</evidence>
<reference evidence="4 5" key="1">
    <citation type="submission" date="2020-08" db="EMBL/GenBank/DDBJ databases">
        <title>Sphingobacterium sp. DN00404 isolated from aquaculture water.</title>
        <authorList>
            <person name="Zhang M."/>
        </authorList>
    </citation>
    <scope>NUCLEOTIDE SEQUENCE [LARGE SCALE GENOMIC DNA]</scope>
    <source>
        <strain evidence="4 5">KCTC 42746</strain>
    </source>
</reference>
<dbReference type="Gene3D" id="3.55.50.30">
    <property type="match status" value="1"/>
</dbReference>
<feature type="domain" description="Protein FecR C-terminal" evidence="3">
    <location>
        <begin position="287"/>
        <end position="351"/>
    </location>
</feature>
<keyword evidence="5" id="KW-1185">Reference proteome</keyword>
<protein>
    <submittedName>
        <fullName evidence="4">DUF4974 domain-containing protein</fullName>
    </submittedName>
</protein>
<dbReference type="PIRSF" id="PIRSF018266">
    <property type="entry name" value="FecR"/>
    <property type="match status" value="1"/>
</dbReference>
<gene>
    <name evidence="4" type="ORF">H8B21_00935</name>
</gene>
<feature type="transmembrane region" description="Helical" evidence="1">
    <location>
        <begin position="54"/>
        <end position="74"/>
    </location>
</feature>
<dbReference type="Gene3D" id="2.60.120.1440">
    <property type="match status" value="1"/>
</dbReference>
<organism evidence="4 5">
    <name type="scientific">Sphingobacterium chuzhouense</name>
    <dbReference type="NCBI Taxonomy" id="1742264"/>
    <lineage>
        <taxon>Bacteria</taxon>
        <taxon>Pseudomonadati</taxon>
        <taxon>Bacteroidota</taxon>
        <taxon>Sphingobacteriia</taxon>
        <taxon>Sphingobacteriales</taxon>
        <taxon>Sphingobacteriaceae</taxon>
        <taxon>Sphingobacterium</taxon>
    </lineage>
</organism>
<dbReference type="InterPro" id="IPR006860">
    <property type="entry name" value="FecR"/>
</dbReference>
<evidence type="ECO:0000259" key="3">
    <source>
        <dbReference type="Pfam" id="PF16344"/>
    </source>
</evidence>
<dbReference type="Pfam" id="PF16344">
    <property type="entry name" value="FecR_C"/>
    <property type="match status" value="1"/>
</dbReference>
<dbReference type="InterPro" id="IPR012373">
    <property type="entry name" value="Ferrdict_sens_TM"/>
</dbReference>
<dbReference type="Proteomes" id="UP000651112">
    <property type="component" value="Unassembled WGS sequence"/>
</dbReference>
<evidence type="ECO:0000313" key="5">
    <source>
        <dbReference type="Proteomes" id="UP000651112"/>
    </source>
</evidence>
<dbReference type="EMBL" id="JACNYL010000001">
    <property type="protein sequence ID" value="MBD1420123.1"/>
    <property type="molecule type" value="Genomic_DNA"/>
</dbReference>
<dbReference type="PANTHER" id="PTHR30273">
    <property type="entry name" value="PERIPLASMIC SIGNAL SENSOR AND SIGMA FACTOR ACTIVATOR FECR-RELATED"/>
    <property type="match status" value="1"/>
</dbReference>
<keyword evidence="1" id="KW-1133">Transmembrane helix</keyword>
<name>A0ABR7XLW2_9SPHI</name>
<keyword evidence="1" id="KW-0812">Transmembrane</keyword>
<sequence length="364" mass="41390">MKKKKLEEEISRYFSEMEKKPPISDETFEEDRVLARIRENIAYKEKSSYRRSRWIRIAASMAIFFALGLAWYIGRQFETTTFETVSFAEHPILPGNQSAILTLADGSKINLDSLGEGSFTTADGIEVIVDKDGNISYQHRHNVELTTPKLHRIETPKSAQYALQLPDGTKVWLNSLSQIKYPIEFVGPQRKVELVGEAYFEVVHNPKQPFIVVTAQQEVNVLGTSFNVFAYPSEPEQTTLIEGSVKVSCGNNELMLIPGQQAYTSIDGFLSMKTVDTSTFTAWKDGDFSFQDTPIKEIMNQLSRWYDVDVVYQDAPDNLRLSGMVSRSKQLDTVIDVLEMTGKVKFSLEINQQTKERRIKVKSL</sequence>
<keyword evidence="1" id="KW-0472">Membrane</keyword>
<dbReference type="RefSeq" id="WP_190311924.1">
    <property type="nucleotide sequence ID" value="NZ_JACNYL010000001.1"/>
</dbReference>
<proteinExistence type="predicted"/>
<evidence type="ECO:0000256" key="1">
    <source>
        <dbReference type="SAM" id="Phobius"/>
    </source>
</evidence>
<evidence type="ECO:0000259" key="2">
    <source>
        <dbReference type="Pfam" id="PF04773"/>
    </source>
</evidence>
<dbReference type="InterPro" id="IPR032508">
    <property type="entry name" value="FecR_C"/>
</dbReference>
<accession>A0ABR7XLW2</accession>
<dbReference type="Pfam" id="PF04773">
    <property type="entry name" value="FecR"/>
    <property type="match status" value="1"/>
</dbReference>
<feature type="domain" description="FecR protein" evidence="2">
    <location>
        <begin position="152"/>
        <end position="246"/>
    </location>
</feature>
<comment type="caution">
    <text evidence="4">The sequence shown here is derived from an EMBL/GenBank/DDBJ whole genome shotgun (WGS) entry which is preliminary data.</text>
</comment>